<keyword evidence="1" id="KW-0175">Coiled coil</keyword>
<feature type="compositionally biased region" description="Basic and acidic residues" evidence="2">
    <location>
        <begin position="21"/>
        <end position="34"/>
    </location>
</feature>
<evidence type="ECO:0000313" key="3">
    <source>
        <dbReference type="Proteomes" id="UP000228380"/>
    </source>
</evidence>
<feature type="coiled-coil region" evidence="1">
    <location>
        <begin position="70"/>
        <end position="167"/>
    </location>
</feature>
<evidence type="ECO:0000256" key="2">
    <source>
        <dbReference type="SAM" id="MobiDB-lite"/>
    </source>
</evidence>
<keyword evidence="3" id="KW-1185">Reference proteome</keyword>
<organism evidence="3 4">
    <name type="scientific">Phoenix dactylifera</name>
    <name type="common">Date palm</name>
    <dbReference type="NCBI Taxonomy" id="42345"/>
    <lineage>
        <taxon>Eukaryota</taxon>
        <taxon>Viridiplantae</taxon>
        <taxon>Streptophyta</taxon>
        <taxon>Embryophyta</taxon>
        <taxon>Tracheophyta</taxon>
        <taxon>Spermatophyta</taxon>
        <taxon>Magnoliopsida</taxon>
        <taxon>Liliopsida</taxon>
        <taxon>Arecaceae</taxon>
        <taxon>Coryphoideae</taxon>
        <taxon>Phoeniceae</taxon>
        <taxon>Phoenix</taxon>
    </lineage>
</organism>
<feature type="compositionally biased region" description="Basic and acidic residues" evidence="2">
    <location>
        <begin position="1"/>
        <end position="11"/>
    </location>
</feature>
<name>A0A8B9ASY5_PHODC</name>
<dbReference type="RefSeq" id="XP_038987043.1">
    <property type="nucleotide sequence ID" value="XM_039131115.1"/>
</dbReference>
<feature type="compositionally biased region" description="Low complexity" evidence="2">
    <location>
        <begin position="268"/>
        <end position="284"/>
    </location>
</feature>
<sequence>MAEWREAEKKKASWAATRENQIAKKAPDLRRRESRSASSLWVALLPADRAEFQSADFNSLVDGTHCSAIREEAERRLGEVEVSRRELLARVEAAEDELRALTAELKEEKGAHTLARSEVRAVEARLAEAYSTIAVLQHEARGTQLKVEQLEAREKRALEQAQHAVQLFRESEEFRELLEEEAVDGLIRGFEDFRRQLRRLCPEFNLSMLQPGGGIDEDEGGLEGPVEAEDEAAEEAAREASAEGAPEGVPDAAPEAAGDVLTETSVTAAGQAEEPGEAPAENPEVVIVDDLEAGAKATTTP</sequence>
<dbReference type="AlphaFoldDB" id="A0A8B9ASY5"/>
<dbReference type="KEGG" id="pda:120112246"/>
<reference evidence="4" key="2">
    <citation type="submission" date="2025-08" db="UniProtKB">
        <authorList>
            <consortium name="RefSeq"/>
        </authorList>
    </citation>
    <scope>IDENTIFICATION</scope>
    <source>
        <tissue evidence="4">Young leaves</tissue>
    </source>
</reference>
<evidence type="ECO:0000313" key="4">
    <source>
        <dbReference type="RefSeq" id="XP_038987043.1"/>
    </source>
</evidence>
<protein>
    <submittedName>
        <fullName evidence="4">Ribonuclease Y-like</fullName>
    </submittedName>
</protein>
<evidence type="ECO:0000256" key="1">
    <source>
        <dbReference type="SAM" id="Coils"/>
    </source>
</evidence>
<feature type="region of interest" description="Disordered" evidence="2">
    <location>
        <begin position="1"/>
        <end position="34"/>
    </location>
</feature>
<reference evidence="3" key="1">
    <citation type="journal article" date="2019" name="Nat. Commun.">
        <title>Genome-wide association mapping of date palm fruit traits.</title>
        <authorList>
            <person name="Hazzouri K.M."/>
            <person name="Gros-Balthazard M."/>
            <person name="Flowers J.M."/>
            <person name="Copetti D."/>
            <person name="Lemansour A."/>
            <person name="Lebrun M."/>
            <person name="Masmoudi K."/>
            <person name="Ferrand S."/>
            <person name="Dhar M.I."/>
            <person name="Fresquez Z.A."/>
            <person name="Rosas U."/>
            <person name="Zhang J."/>
            <person name="Talag J."/>
            <person name="Lee S."/>
            <person name="Kudrna D."/>
            <person name="Powell R.F."/>
            <person name="Leitch I.J."/>
            <person name="Krueger R.R."/>
            <person name="Wing R.A."/>
            <person name="Amiri K.M.A."/>
            <person name="Purugganan M.D."/>
        </authorList>
    </citation>
    <scope>NUCLEOTIDE SEQUENCE [LARGE SCALE GENOMIC DNA]</scope>
    <source>
        <strain evidence="3">cv. Khalas</strain>
    </source>
</reference>
<proteinExistence type="predicted"/>
<gene>
    <name evidence="4" type="primary">LOC120112246</name>
</gene>
<feature type="compositionally biased region" description="Acidic residues" evidence="2">
    <location>
        <begin position="215"/>
        <end position="234"/>
    </location>
</feature>
<accession>A0A8B9ASY5</accession>
<feature type="region of interest" description="Disordered" evidence="2">
    <location>
        <begin position="208"/>
        <end position="301"/>
    </location>
</feature>
<dbReference type="Proteomes" id="UP000228380">
    <property type="component" value="Chromosome 10"/>
</dbReference>
<dbReference type="GeneID" id="120112246"/>